<evidence type="ECO:0000313" key="2">
    <source>
        <dbReference type="Proteomes" id="UP001595711"/>
    </source>
</evidence>
<dbReference type="RefSeq" id="WP_379721635.1">
    <property type="nucleotide sequence ID" value="NZ_JBHRYJ010000001.1"/>
</dbReference>
<comment type="caution">
    <text evidence="1">The sequence shown here is derived from an EMBL/GenBank/DDBJ whole genome shotgun (WGS) entry which is preliminary data.</text>
</comment>
<accession>A0ABV7VEA9</accession>
<reference evidence="2" key="1">
    <citation type="journal article" date="2019" name="Int. J. Syst. Evol. Microbiol.">
        <title>The Global Catalogue of Microorganisms (GCM) 10K type strain sequencing project: providing services to taxonomists for standard genome sequencing and annotation.</title>
        <authorList>
            <consortium name="The Broad Institute Genomics Platform"/>
            <consortium name="The Broad Institute Genome Sequencing Center for Infectious Disease"/>
            <person name="Wu L."/>
            <person name="Ma J."/>
        </authorList>
    </citation>
    <scope>NUCLEOTIDE SEQUENCE [LARGE SCALE GENOMIC DNA]</scope>
    <source>
        <strain evidence="2">KCTC 42182</strain>
    </source>
</reference>
<organism evidence="1 2">
    <name type="scientific">Ferrovibrio xuzhouensis</name>
    <dbReference type="NCBI Taxonomy" id="1576914"/>
    <lineage>
        <taxon>Bacteria</taxon>
        <taxon>Pseudomonadati</taxon>
        <taxon>Pseudomonadota</taxon>
        <taxon>Alphaproteobacteria</taxon>
        <taxon>Rhodospirillales</taxon>
        <taxon>Rhodospirillaceae</taxon>
        <taxon>Ferrovibrio</taxon>
    </lineage>
</organism>
<dbReference type="Proteomes" id="UP001595711">
    <property type="component" value="Unassembled WGS sequence"/>
</dbReference>
<sequence length="369" mass="41802">MNFPRGAGQQFQPAKFEERGTAVAFTTPALSQARVRQDSREQLELTVSAFSGAKGNYVIRWKDVPDIFSLTMHDRALQDTIFSHNSCLPPDVRHAMLETARTGLAGPEAQRMAEEALAEDDDEKLLTSFFLFKSAIEKMSGGSMDLRVSDLTSDSGRDRIKSGLGDIAQRLHTSSNELYARLEEWGAMIGQLGVPGMPRECRLRRMISSITALTDGLNRWADTDKSEAADLARSIAKVARFTDEFARDQAILVGRPIEHAERVLANWEKARLNIRKDMERLWWTIDGWEFIILLWRDAEGRDRDAQRAAVTEIYRILPIIPDKEAANRPNLQAMQESTRMQVRALEGWNSGMLDIEMIHRVETIKRSQV</sequence>
<evidence type="ECO:0000313" key="1">
    <source>
        <dbReference type="EMBL" id="MFC3674518.1"/>
    </source>
</evidence>
<name>A0ABV7VEA9_9PROT</name>
<gene>
    <name evidence="1" type="ORF">ACFOOQ_03125</name>
</gene>
<dbReference type="EMBL" id="JBHRYJ010000001">
    <property type="protein sequence ID" value="MFC3674518.1"/>
    <property type="molecule type" value="Genomic_DNA"/>
</dbReference>
<proteinExistence type="predicted"/>
<keyword evidence="2" id="KW-1185">Reference proteome</keyword>
<protein>
    <submittedName>
        <fullName evidence="1">Uncharacterized protein</fullName>
    </submittedName>
</protein>